<dbReference type="PROSITE" id="PS50885">
    <property type="entry name" value="HAMP"/>
    <property type="match status" value="1"/>
</dbReference>
<dbReference type="InterPro" id="IPR004358">
    <property type="entry name" value="Sig_transdc_His_kin-like_C"/>
</dbReference>
<dbReference type="AlphaFoldDB" id="A0A8J7ABH0"/>
<dbReference type="Gene3D" id="3.30.450.20">
    <property type="entry name" value="PAS domain"/>
    <property type="match status" value="1"/>
</dbReference>
<organism evidence="14 15">
    <name type="scientific">Vasconcelosia minhoensis LEGE 07310</name>
    <dbReference type="NCBI Taxonomy" id="915328"/>
    <lineage>
        <taxon>Bacteria</taxon>
        <taxon>Bacillati</taxon>
        <taxon>Cyanobacteriota</taxon>
        <taxon>Cyanophyceae</taxon>
        <taxon>Nodosilineales</taxon>
        <taxon>Cymatolegaceae</taxon>
        <taxon>Vasconcelosia</taxon>
        <taxon>Vasconcelosia minhoensis</taxon>
    </lineage>
</organism>
<dbReference type="SUPFAM" id="SSF47384">
    <property type="entry name" value="Homodimeric domain of signal transducing histidine kinase"/>
    <property type="match status" value="1"/>
</dbReference>
<keyword evidence="11" id="KW-0812">Transmembrane</keyword>
<keyword evidence="7" id="KW-0418">Kinase</keyword>
<dbReference type="EC" id="2.7.13.3" evidence="4"/>
<sequence>MVLLRLRPARIAARLDPRRSLRARVGLIVVLIMLVTSLLASLVVSYTATARIEQQVGQRLAQLAYQVSDKLDRGIFERYREVQILSTLDVIRDPMIPVGQKRSLLNTLQNSYSSYSRISLTNPQGEVIASTDRQLEGQSVSHRRWFQAAKSDLFIGDVQEALLAKAVSDPSPESLEPESLQIVDIAAPVTTATGEFSGVLSTHLSREWAKSVRDSLSRPLNAQMDVEILILNSTGKLLIGPSGWQDQTVRLESVSAAADTHDGYRVETWPNGEQYLSGFARSDGYLSYPGLGWLTLVCQPTDLALSPVYQVRRQIWLQGGLLGGLFAIAGWFVAGYLTRPLLQIATAADRLRQDQTEASLPLIRGRDEVAGLSQSLKILVDALIEKRQALKFSNQQLEAELEQRQRAEAALQANGDRLQLLYETTRDLLFSDRPLTLISSLFQKLEGSMDLAVYLNYVLVEDEQVLRLISATGISAEQEAALQQLGLGESISGTAAQQRCQVVWSDIQNSDHPIMAQMRSLGMAACACQPLIAHGRLYGTLSFGSRSRIGFNPVETDLMQVLCDQIAIALERSELMASLQRQTDRLQAANRVKDEFLTVLSHELRTPLNPILGWTSILQKKTLSSDKRDQGLQIIERNVRHQTQLIDDLLDVAKIARGQLSLQLKSVMLLEPVLAAIETTRLAAEAKSIRLEQVLDPSVGPVKGDPDRLQQIVWNLLTNAIKFTPEEGQITLRLEQKDDLGQIQVTDTGKGISPHFLPHLFELFRQHDSSITRQHGGTGLGLTLVQQLVEAHGGTVTAASPGEGMGATFTVQLPLALSAVRDR</sequence>
<dbReference type="Proteomes" id="UP000636505">
    <property type="component" value="Unassembled WGS sequence"/>
</dbReference>
<protein>
    <recommendedName>
        <fullName evidence="9">Circadian input-output histidine kinase CikA</fullName>
        <ecNumber evidence="4">2.7.13.3</ecNumber>
    </recommendedName>
</protein>
<dbReference type="CDD" id="cd12914">
    <property type="entry name" value="PDC1_DGC_like"/>
    <property type="match status" value="1"/>
</dbReference>
<keyword evidence="15" id="KW-1185">Reference proteome</keyword>
<dbReference type="InterPro" id="IPR003661">
    <property type="entry name" value="HisK_dim/P_dom"/>
</dbReference>
<dbReference type="FunFam" id="3.30.565.10:FF:000010">
    <property type="entry name" value="Sensor histidine kinase RcsC"/>
    <property type="match status" value="1"/>
</dbReference>
<dbReference type="PRINTS" id="PR00344">
    <property type="entry name" value="BCTRLSENSOR"/>
</dbReference>
<keyword evidence="11" id="KW-1133">Transmembrane helix</keyword>
<dbReference type="CDD" id="cd16922">
    <property type="entry name" value="HATPase_EvgS-ArcB-TorS-like"/>
    <property type="match status" value="1"/>
</dbReference>
<dbReference type="SMART" id="SM00304">
    <property type="entry name" value="HAMP"/>
    <property type="match status" value="1"/>
</dbReference>
<dbReference type="Pfam" id="PF00672">
    <property type="entry name" value="HAMP"/>
    <property type="match status" value="1"/>
</dbReference>
<dbReference type="InterPro" id="IPR029016">
    <property type="entry name" value="GAF-like_dom_sf"/>
</dbReference>
<evidence type="ECO:0000256" key="3">
    <source>
        <dbReference type="ARBA" id="ARBA00006402"/>
    </source>
</evidence>
<dbReference type="GO" id="GO:0016020">
    <property type="term" value="C:membrane"/>
    <property type="evidence" value="ECO:0007669"/>
    <property type="project" value="UniProtKB-SubCell"/>
</dbReference>
<feature type="domain" description="Histidine kinase" evidence="12">
    <location>
        <begin position="599"/>
        <end position="817"/>
    </location>
</feature>
<dbReference type="InterPro" id="IPR036890">
    <property type="entry name" value="HATPase_C_sf"/>
</dbReference>
<dbReference type="InterPro" id="IPR003594">
    <property type="entry name" value="HATPase_dom"/>
</dbReference>
<feature type="transmembrane region" description="Helical" evidence="11">
    <location>
        <begin position="21"/>
        <end position="46"/>
    </location>
</feature>
<dbReference type="InterPro" id="IPR036097">
    <property type="entry name" value="HisK_dim/P_sf"/>
</dbReference>
<dbReference type="InterPro" id="IPR003660">
    <property type="entry name" value="HAMP_dom"/>
</dbReference>
<reference evidence="14" key="1">
    <citation type="submission" date="2020-10" db="EMBL/GenBank/DDBJ databases">
        <authorList>
            <person name="Castelo-Branco R."/>
            <person name="Eusebio N."/>
            <person name="Adriana R."/>
            <person name="Vieira A."/>
            <person name="Brugerolle De Fraissinette N."/>
            <person name="Rezende De Castro R."/>
            <person name="Schneider M.P."/>
            <person name="Vasconcelos V."/>
            <person name="Leao P.N."/>
        </authorList>
    </citation>
    <scope>NUCLEOTIDE SEQUENCE</scope>
    <source>
        <strain evidence="14">LEGE 07310</strain>
    </source>
</reference>
<evidence type="ECO:0000256" key="6">
    <source>
        <dbReference type="ARBA" id="ARBA00022679"/>
    </source>
</evidence>
<gene>
    <name evidence="14" type="ORF">IQ241_04565</name>
</gene>
<dbReference type="SMART" id="SM00065">
    <property type="entry name" value="GAF"/>
    <property type="match status" value="1"/>
</dbReference>
<keyword evidence="6" id="KW-0808">Transferase</keyword>
<dbReference type="SUPFAM" id="SSF158472">
    <property type="entry name" value="HAMP domain-like"/>
    <property type="match status" value="1"/>
</dbReference>
<evidence type="ECO:0000256" key="8">
    <source>
        <dbReference type="ARBA" id="ARBA00023012"/>
    </source>
</evidence>
<evidence type="ECO:0000256" key="2">
    <source>
        <dbReference type="ARBA" id="ARBA00004370"/>
    </source>
</evidence>
<comment type="similarity">
    <text evidence="3">In the N-terminal section; belongs to the phytochrome family.</text>
</comment>
<feature type="domain" description="HAMP" evidence="13">
    <location>
        <begin position="335"/>
        <end position="388"/>
    </location>
</feature>
<evidence type="ECO:0000256" key="5">
    <source>
        <dbReference type="ARBA" id="ARBA00022553"/>
    </source>
</evidence>
<keyword evidence="10" id="KW-0175">Coiled coil</keyword>
<dbReference type="PANTHER" id="PTHR43547">
    <property type="entry name" value="TWO-COMPONENT HISTIDINE KINASE"/>
    <property type="match status" value="1"/>
</dbReference>
<feature type="transmembrane region" description="Helical" evidence="11">
    <location>
        <begin position="315"/>
        <end position="337"/>
    </location>
</feature>
<name>A0A8J7ABH0_9CYAN</name>
<dbReference type="Pfam" id="PF00512">
    <property type="entry name" value="HisKA"/>
    <property type="match status" value="1"/>
</dbReference>
<dbReference type="SMART" id="SM00388">
    <property type="entry name" value="HisKA"/>
    <property type="match status" value="1"/>
</dbReference>
<dbReference type="PROSITE" id="PS50109">
    <property type="entry name" value="HIS_KIN"/>
    <property type="match status" value="1"/>
</dbReference>
<evidence type="ECO:0000256" key="4">
    <source>
        <dbReference type="ARBA" id="ARBA00012438"/>
    </source>
</evidence>
<comment type="catalytic activity">
    <reaction evidence="1">
        <text>ATP + protein L-histidine = ADP + protein N-phospho-L-histidine.</text>
        <dbReference type="EC" id="2.7.13.3"/>
    </reaction>
</comment>
<dbReference type="Pfam" id="PF13185">
    <property type="entry name" value="GAF_2"/>
    <property type="match status" value="1"/>
</dbReference>
<keyword evidence="5" id="KW-0597">Phosphoprotein</keyword>
<evidence type="ECO:0000313" key="15">
    <source>
        <dbReference type="Proteomes" id="UP000636505"/>
    </source>
</evidence>
<dbReference type="CDD" id="cd00082">
    <property type="entry name" value="HisKA"/>
    <property type="match status" value="1"/>
</dbReference>
<dbReference type="PANTHER" id="PTHR43547:SF2">
    <property type="entry name" value="HYBRID SIGNAL TRANSDUCTION HISTIDINE KINASE C"/>
    <property type="match status" value="1"/>
</dbReference>
<proteinExistence type="inferred from homology"/>
<dbReference type="Gene3D" id="3.30.565.10">
    <property type="entry name" value="Histidine kinase-like ATPase, C-terminal domain"/>
    <property type="match status" value="1"/>
</dbReference>
<comment type="subcellular location">
    <subcellularLocation>
        <location evidence="2">Membrane</location>
    </subcellularLocation>
</comment>
<keyword evidence="11" id="KW-0472">Membrane</keyword>
<evidence type="ECO:0000256" key="1">
    <source>
        <dbReference type="ARBA" id="ARBA00000085"/>
    </source>
</evidence>
<dbReference type="EMBL" id="JADEXG010000007">
    <property type="protein sequence ID" value="MBE9076574.1"/>
    <property type="molecule type" value="Genomic_DNA"/>
</dbReference>
<evidence type="ECO:0000313" key="14">
    <source>
        <dbReference type="EMBL" id="MBE9076574.1"/>
    </source>
</evidence>
<evidence type="ECO:0000256" key="11">
    <source>
        <dbReference type="SAM" id="Phobius"/>
    </source>
</evidence>
<evidence type="ECO:0000259" key="13">
    <source>
        <dbReference type="PROSITE" id="PS50885"/>
    </source>
</evidence>
<dbReference type="Gene3D" id="1.10.287.130">
    <property type="match status" value="1"/>
</dbReference>
<dbReference type="GO" id="GO:0000155">
    <property type="term" value="F:phosphorelay sensor kinase activity"/>
    <property type="evidence" value="ECO:0007669"/>
    <property type="project" value="InterPro"/>
</dbReference>
<evidence type="ECO:0000256" key="10">
    <source>
        <dbReference type="SAM" id="Coils"/>
    </source>
</evidence>
<accession>A0A8J7ABH0</accession>
<dbReference type="Pfam" id="PF02518">
    <property type="entry name" value="HATPase_c"/>
    <property type="match status" value="1"/>
</dbReference>
<dbReference type="InterPro" id="IPR005467">
    <property type="entry name" value="His_kinase_dom"/>
</dbReference>
<dbReference type="Gene3D" id="6.10.340.10">
    <property type="match status" value="1"/>
</dbReference>
<evidence type="ECO:0000259" key="12">
    <source>
        <dbReference type="PROSITE" id="PS50109"/>
    </source>
</evidence>
<keyword evidence="8" id="KW-0902">Two-component regulatory system</keyword>
<feature type="coiled-coil region" evidence="10">
    <location>
        <begin position="380"/>
        <end position="414"/>
    </location>
</feature>
<dbReference type="RefSeq" id="WP_193905239.1">
    <property type="nucleotide sequence ID" value="NZ_JADEXG010000007.1"/>
</dbReference>
<dbReference type="SMART" id="SM00387">
    <property type="entry name" value="HATPase_c"/>
    <property type="match status" value="1"/>
</dbReference>
<dbReference type="Gene3D" id="3.30.450.40">
    <property type="match status" value="1"/>
</dbReference>
<dbReference type="SUPFAM" id="SSF55781">
    <property type="entry name" value="GAF domain-like"/>
    <property type="match status" value="1"/>
</dbReference>
<dbReference type="SUPFAM" id="SSF55874">
    <property type="entry name" value="ATPase domain of HSP90 chaperone/DNA topoisomerase II/histidine kinase"/>
    <property type="match status" value="1"/>
</dbReference>
<evidence type="ECO:0000256" key="9">
    <source>
        <dbReference type="ARBA" id="ARBA00074306"/>
    </source>
</evidence>
<evidence type="ECO:0000256" key="7">
    <source>
        <dbReference type="ARBA" id="ARBA00022777"/>
    </source>
</evidence>
<comment type="caution">
    <text evidence="14">The sequence shown here is derived from an EMBL/GenBank/DDBJ whole genome shotgun (WGS) entry which is preliminary data.</text>
</comment>
<dbReference type="InterPro" id="IPR003018">
    <property type="entry name" value="GAF"/>
</dbReference>